<evidence type="ECO:0000256" key="1">
    <source>
        <dbReference type="SAM" id="MobiDB-lite"/>
    </source>
</evidence>
<dbReference type="AlphaFoldDB" id="A0A6G1CW57"/>
<organism evidence="3 4">
    <name type="scientific">Oryza meyeriana var. granulata</name>
    <dbReference type="NCBI Taxonomy" id="110450"/>
    <lineage>
        <taxon>Eukaryota</taxon>
        <taxon>Viridiplantae</taxon>
        <taxon>Streptophyta</taxon>
        <taxon>Embryophyta</taxon>
        <taxon>Tracheophyta</taxon>
        <taxon>Spermatophyta</taxon>
        <taxon>Magnoliopsida</taxon>
        <taxon>Liliopsida</taxon>
        <taxon>Poales</taxon>
        <taxon>Poaceae</taxon>
        <taxon>BOP clade</taxon>
        <taxon>Oryzoideae</taxon>
        <taxon>Oryzeae</taxon>
        <taxon>Oryzinae</taxon>
        <taxon>Oryza</taxon>
        <taxon>Oryza meyeriana</taxon>
    </lineage>
</organism>
<feature type="chain" id="PRO_5026104715" description="DUF834 domain-containing protein" evidence="2">
    <location>
        <begin position="44"/>
        <end position="129"/>
    </location>
</feature>
<reference evidence="3 4" key="1">
    <citation type="submission" date="2019-11" db="EMBL/GenBank/DDBJ databases">
        <title>Whole genome sequence of Oryza granulata.</title>
        <authorList>
            <person name="Li W."/>
        </authorList>
    </citation>
    <scope>NUCLEOTIDE SEQUENCE [LARGE SCALE GENOMIC DNA]</scope>
    <source>
        <strain evidence="4">cv. Menghai</strain>
        <tissue evidence="3">Leaf</tissue>
    </source>
</reference>
<comment type="caution">
    <text evidence="3">The sequence shown here is derived from an EMBL/GenBank/DDBJ whole genome shotgun (WGS) entry which is preliminary data.</text>
</comment>
<feature type="region of interest" description="Disordered" evidence="1">
    <location>
        <begin position="109"/>
        <end position="129"/>
    </location>
</feature>
<dbReference type="EMBL" id="SPHZ02000008">
    <property type="protein sequence ID" value="KAF0904370.1"/>
    <property type="molecule type" value="Genomic_DNA"/>
</dbReference>
<accession>A0A6G1CW57</accession>
<evidence type="ECO:0008006" key="5">
    <source>
        <dbReference type="Google" id="ProtNLM"/>
    </source>
</evidence>
<feature type="region of interest" description="Disordered" evidence="1">
    <location>
        <begin position="1"/>
        <end position="20"/>
    </location>
</feature>
<gene>
    <name evidence="3" type="ORF">E2562_034141</name>
</gene>
<feature type="signal peptide" evidence="2">
    <location>
        <begin position="1"/>
        <end position="43"/>
    </location>
</feature>
<proteinExistence type="predicted"/>
<name>A0A6G1CW57_9ORYZ</name>
<keyword evidence="2" id="KW-0732">Signal</keyword>
<keyword evidence="4" id="KW-1185">Reference proteome</keyword>
<dbReference type="Proteomes" id="UP000479710">
    <property type="component" value="Unassembled WGS sequence"/>
</dbReference>
<protein>
    <recommendedName>
        <fullName evidence="5">DUF834 domain-containing protein</fullName>
    </recommendedName>
</protein>
<evidence type="ECO:0000313" key="4">
    <source>
        <dbReference type="Proteomes" id="UP000479710"/>
    </source>
</evidence>
<evidence type="ECO:0000256" key="2">
    <source>
        <dbReference type="SAM" id="SignalP"/>
    </source>
</evidence>
<sequence>MSWRPCCQSSGSRALGSSGGDARSRVMMAVLLELRIWWRLCWAVEGHDDDVGDGGVRRPMAAVLRSIRFGGGDPQGWRRAGGGHEGHGGRAASTGAWICHRQASGRPWEGCDGGARQQQLHQHPDGNRI</sequence>
<evidence type="ECO:0000313" key="3">
    <source>
        <dbReference type="EMBL" id="KAF0904370.1"/>
    </source>
</evidence>